<evidence type="ECO:0000313" key="2">
    <source>
        <dbReference type="Proteomes" id="UP000275267"/>
    </source>
</evidence>
<protein>
    <submittedName>
        <fullName evidence="1">Uncharacterized protein</fullName>
    </submittedName>
</protein>
<gene>
    <name evidence="1" type="ORF">C2845_PM05G02240</name>
</gene>
<dbReference type="EMBL" id="PQIB02000003">
    <property type="protein sequence ID" value="RLN30086.1"/>
    <property type="molecule type" value="Genomic_DNA"/>
</dbReference>
<reference evidence="2" key="1">
    <citation type="journal article" date="2019" name="Nat. Commun.">
        <title>The genome of broomcorn millet.</title>
        <authorList>
            <person name="Zou C."/>
            <person name="Miki D."/>
            <person name="Li D."/>
            <person name="Tang Q."/>
            <person name="Xiao L."/>
            <person name="Rajput S."/>
            <person name="Deng P."/>
            <person name="Jia W."/>
            <person name="Huang R."/>
            <person name="Zhang M."/>
            <person name="Sun Y."/>
            <person name="Hu J."/>
            <person name="Fu X."/>
            <person name="Schnable P.S."/>
            <person name="Li F."/>
            <person name="Zhang H."/>
            <person name="Feng B."/>
            <person name="Zhu X."/>
            <person name="Liu R."/>
            <person name="Schnable J.C."/>
            <person name="Zhu J.-K."/>
            <person name="Zhang H."/>
        </authorList>
    </citation>
    <scope>NUCLEOTIDE SEQUENCE [LARGE SCALE GENOMIC DNA]</scope>
</reference>
<name>A0A3L6T270_PANMI</name>
<comment type="caution">
    <text evidence="1">The sequence shown here is derived from an EMBL/GenBank/DDBJ whole genome shotgun (WGS) entry which is preliminary data.</text>
</comment>
<proteinExistence type="predicted"/>
<organism evidence="1 2">
    <name type="scientific">Panicum miliaceum</name>
    <name type="common">Proso millet</name>
    <name type="synonym">Broomcorn millet</name>
    <dbReference type="NCBI Taxonomy" id="4540"/>
    <lineage>
        <taxon>Eukaryota</taxon>
        <taxon>Viridiplantae</taxon>
        <taxon>Streptophyta</taxon>
        <taxon>Embryophyta</taxon>
        <taxon>Tracheophyta</taxon>
        <taxon>Spermatophyta</taxon>
        <taxon>Magnoliopsida</taxon>
        <taxon>Liliopsida</taxon>
        <taxon>Poales</taxon>
        <taxon>Poaceae</taxon>
        <taxon>PACMAD clade</taxon>
        <taxon>Panicoideae</taxon>
        <taxon>Panicodae</taxon>
        <taxon>Paniceae</taxon>
        <taxon>Panicinae</taxon>
        <taxon>Panicum</taxon>
        <taxon>Panicum sect. Panicum</taxon>
    </lineage>
</organism>
<accession>A0A3L6T270</accession>
<sequence length="53" mass="5107">MEAGGSAMVLSCAPISVSCELINATRTAGDCVIGVSAVIAGGCGARTCRTTSS</sequence>
<evidence type="ECO:0000313" key="1">
    <source>
        <dbReference type="EMBL" id="RLN30086.1"/>
    </source>
</evidence>
<keyword evidence="2" id="KW-1185">Reference proteome</keyword>
<dbReference type="Proteomes" id="UP000275267">
    <property type="component" value="Unassembled WGS sequence"/>
</dbReference>
<dbReference type="AlphaFoldDB" id="A0A3L6T270"/>